<dbReference type="Pfam" id="PF02884">
    <property type="entry name" value="Lyase_8_C"/>
    <property type="match status" value="1"/>
</dbReference>
<evidence type="ECO:0000259" key="9">
    <source>
        <dbReference type="Pfam" id="PF08124"/>
    </source>
</evidence>
<evidence type="ECO:0000256" key="6">
    <source>
        <dbReference type="ARBA" id="ARBA00023239"/>
    </source>
</evidence>
<feature type="domain" description="Polysaccharide lyase 8 N-terminal alpha-helical" evidence="9">
    <location>
        <begin position="44"/>
        <end position="316"/>
    </location>
</feature>
<sequence length="701" mass="81066">MKQWFLFLYAICMIPAYGQSDFDKIIHNIQQEELSGIDNTSKLSDSVAILLKKQRKDGSWQHIDYTITHRTLWDPLKHLNHLNQLAKAYIFPESSFYQDPSLHHALHIGLKYWYDSNPESNNWWFNQIAVPQRLGVILILLEKSNVPFDTELKHNLIDRMHRGDPKKWTGANKLDIALHYIFRGSLLRDKNVLKTGVDESFFPIRFTMKEGLQHDYSYHQHGPQLYIGGYGTVFIENEVLAATYVSGTSYALSGQKLKLLSDFILHTYLNTLQNGYMDFSVNGRSVSRKNRLKGDAVINTLGKLKRIDPDREQEYTRAVSGLKHRSEESKVNKHFHFWRSDYTLHNKNYSFSVRTSSNRTSRTENGNEENLKAYFLTDGATNIRVQGDEYFNIFPVWDWNKIPGVTAPVLKEIPQRKAWQVLGTSHFTGGISNGAYGSHTYRLDDYGIQAKKSWFFFDDEIVCLGTDIRSDSLKNVITTVDQALSPNSVSIKEHRKIKHITGGTFKFNNDLNWVINNKIAYLFPEGGQLQFTKGFQKGNWHDINKTHPDKEVEKEVFTLWFDHGQHPDKATYKYIVVPGVSDRKELKKYRNKDIEILKNTPEVQAVKSNDLNLLQLVFFEAATFNHKDFKVVVDKPCAVMIDYKDYRAPLLYISDPSQKNEFIHLGIQFPKAKISDEFELEMPKEEKAGSTLQIELTSLPE</sequence>
<gene>
    <name evidence="10" type="ORF">MQE36_13435</name>
</gene>
<comment type="cofactor">
    <cofactor evidence="1">
        <name>Ca(2+)</name>
        <dbReference type="ChEBI" id="CHEBI:29108"/>
    </cofactor>
</comment>
<dbReference type="CDD" id="cd01083">
    <property type="entry name" value="GAG_Lyase"/>
    <property type="match status" value="1"/>
</dbReference>
<evidence type="ECO:0000256" key="3">
    <source>
        <dbReference type="ARBA" id="ARBA00011245"/>
    </source>
</evidence>
<dbReference type="SUPFAM" id="SSF49863">
    <property type="entry name" value="Hyaluronate lyase-like, C-terminal domain"/>
    <property type="match status" value="1"/>
</dbReference>
<dbReference type="InterPro" id="IPR004103">
    <property type="entry name" value="Lyase_8_C"/>
</dbReference>
<dbReference type="Gene3D" id="2.70.98.10">
    <property type="match status" value="1"/>
</dbReference>
<accession>A0ABY3YJQ7</accession>
<dbReference type="GO" id="GO:0016829">
    <property type="term" value="F:lyase activity"/>
    <property type="evidence" value="ECO:0007669"/>
    <property type="project" value="UniProtKB-KW"/>
</dbReference>
<organism evidence="10 11">
    <name type="scientific">Zhouia spongiae</name>
    <dbReference type="NCBI Taxonomy" id="2202721"/>
    <lineage>
        <taxon>Bacteria</taxon>
        <taxon>Pseudomonadati</taxon>
        <taxon>Bacteroidota</taxon>
        <taxon>Flavobacteriia</taxon>
        <taxon>Flavobacteriales</taxon>
        <taxon>Flavobacteriaceae</taxon>
        <taxon>Zhouia</taxon>
    </lineage>
</organism>
<dbReference type="Pfam" id="PF08124">
    <property type="entry name" value="Lyase_8_N"/>
    <property type="match status" value="1"/>
</dbReference>
<comment type="subunit">
    <text evidence="3">Monomer.</text>
</comment>
<dbReference type="Proteomes" id="UP000829476">
    <property type="component" value="Chromosome"/>
</dbReference>
<feature type="domain" description="Polysaccharide lyase family 8 central" evidence="7">
    <location>
        <begin position="334"/>
        <end position="581"/>
    </location>
</feature>
<dbReference type="InterPro" id="IPR011071">
    <property type="entry name" value="Lyase_8-like_C"/>
</dbReference>
<dbReference type="EMBL" id="CP094326">
    <property type="protein sequence ID" value="UNY98084.1"/>
    <property type="molecule type" value="Genomic_DNA"/>
</dbReference>
<dbReference type="SUPFAM" id="SSF74650">
    <property type="entry name" value="Galactose mutarotase-like"/>
    <property type="match status" value="1"/>
</dbReference>
<dbReference type="InterPro" id="IPR011013">
    <property type="entry name" value="Gal_mutarotase_sf_dom"/>
</dbReference>
<evidence type="ECO:0000313" key="11">
    <source>
        <dbReference type="Proteomes" id="UP000829476"/>
    </source>
</evidence>
<evidence type="ECO:0000256" key="4">
    <source>
        <dbReference type="ARBA" id="ARBA00022729"/>
    </source>
</evidence>
<evidence type="ECO:0000256" key="1">
    <source>
        <dbReference type="ARBA" id="ARBA00001913"/>
    </source>
</evidence>
<comment type="similarity">
    <text evidence="2">Belongs to the polysaccharide lyase 8 family.</text>
</comment>
<dbReference type="InterPro" id="IPR038970">
    <property type="entry name" value="Lyase_8"/>
</dbReference>
<evidence type="ECO:0000259" key="7">
    <source>
        <dbReference type="Pfam" id="PF02278"/>
    </source>
</evidence>
<dbReference type="Gene3D" id="1.50.10.100">
    <property type="entry name" value="Chondroitin AC/alginate lyase"/>
    <property type="match status" value="1"/>
</dbReference>
<keyword evidence="5" id="KW-0106">Calcium</keyword>
<dbReference type="InterPro" id="IPR003159">
    <property type="entry name" value="Lyase_8_central_dom"/>
</dbReference>
<dbReference type="InterPro" id="IPR012970">
    <property type="entry name" value="Lyase_8_alpha_N"/>
</dbReference>
<keyword evidence="4" id="KW-0732">Signal</keyword>
<dbReference type="RefSeq" id="WP_242936494.1">
    <property type="nucleotide sequence ID" value="NZ_CP094326.1"/>
</dbReference>
<proteinExistence type="inferred from homology"/>
<evidence type="ECO:0000313" key="10">
    <source>
        <dbReference type="EMBL" id="UNY98084.1"/>
    </source>
</evidence>
<evidence type="ECO:0000256" key="5">
    <source>
        <dbReference type="ARBA" id="ARBA00022837"/>
    </source>
</evidence>
<keyword evidence="11" id="KW-1185">Reference proteome</keyword>
<dbReference type="SUPFAM" id="SSF48230">
    <property type="entry name" value="Chondroitin AC/alginate lyase"/>
    <property type="match status" value="1"/>
</dbReference>
<dbReference type="PANTHER" id="PTHR38481">
    <property type="entry name" value="HYALURONATE LYASE"/>
    <property type="match status" value="1"/>
</dbReference>
<reference evidence="10 11" key="1">
    <citation type="journal article" date="2018" name="Int. J. Syst. Evol. Microbiol.">
        <title>Zhouia spongiae sp. nov., isolated from a marine sponge.</title>
        <authorList>
            <person name="Zhuang L."/>
            <person name="Lin B."/>
            <person name="Qin F."/>
            <person name="Luo L."/>
        </authorList>
    </citation>
    <scope>NUCLEOTIDE SEQUENCE [LARGE SCALE GENOMIC DNA]</scope>
    <source>
        <strain evidence="10 11">HN-Y44</strain>
    </source>
</reference>
<dbReference type="PANTHER" id="PTHR38481:SF1">
    <property type="entry name" value="HYALURONATE LYASE"/>
    <property type="match status" value="1"/>
</dbReference>
<feature type="domain" description="Polysaccharide lyase family 8 C-terminal" evidence="8">
    <location>
        <begin position="595"/>
        <end position="661"/>
    </location>
</feature>
<dbReference type="InterPro" id="IPR008929">
    <property type="entry name" value="Chondroitin_lyas"/>
</dbReference>
<keyword evidence="6 10" id="KW-0456">Lyase</keyword>
<dbReference type="Pfam" id="PF02278">
    <property type="entry name" value="Lyase_8"/>
    <property type="match status" value="1"/>
</dbReference>
<name>A0ABY3YJQ7_9FLAO</name>
<dbReference type="InterPro" id="IPR014718">
    <property type="entry name" value="GH-type_carb-bd"/>
</dbReference>
<evidence type="ECO:0000259" key="8">
    <source>
        <dbReference type="Pfam" id="PF02884"/>
    </source>
</evidence>
<protein>
    <submittedName>
        <fullName evidence="10">Polysaccharide lyase 8 family protein</fullName>
    </submittedName>
</protein>
<evidence type="ECO:0000256" key="2">
    <source>
        <dbReference type="ARBA" id="ARBA00006699"/>
    </source>
</evidence>
<dbReference type="Gene3D" id="2.60.220.10">
    <property type="entry name" value="Polysaccharide lyase family 8-like, C-terminal"/>
    <property type="match status" value="1"/>
</dbReference>